<dbReference type="OrthoDB" id="10029326at2759"/>
<reference evidence="4 5" key="1">
    <citation type="submission" date="2019-03" db="EMBL/GenBank/DDBJ databases">
        <title>Sequencing 23 genomes of Wallemia ichthyophaga.</title>
        <authorList>
            <person name="Gostincar C."/>
        </authorList>
    </citation>
    <scope>NUCLEOTIDE SEQUENCE [LARGE SCALE GENOMIC DNA]</scope>
    <source>
        <strain evidence="4 5">EXF-5753</strain>
    </source>
</reference>
<dbReference type="Proteomes" id="UP000310189">
    <property type="component" value="Unassembled WGS sequence"/>
</dbReference>
<name>A0A4T0FVE4_9BASI</name>
<organism evidence="4 5">
    <name type="scientific">Wallemia hederae</name>
    <dbReference type="NCBI Taxonomy" id="1540922"/>
    <lineage>
        <taxon>Eukaryota</taxon>
        <taxon>Fungi</taxon>
        <taxon>Dikarya</taxon>
        <taxon>Basidiomycota</taxon>
        <taxon>Wallemiomycotina</taxon>
        <taxon>Wallemiomycetes</taxon>
        <taxon>Wallemiales</taxon>
        <taxon>Wallemiaceae</taxon>
        <taxon>Wallemia</taxon>
    </lineage>
</organism>
<feature type="region of interest" description="Disordered" evidence="1">
    <location>
        <begin position="215"/>
        <end position="235"/>
    </location>
</feature>
<sequence>MKLSSAFYTAILAASACQAASPFFIASTKPSAGIDRMRNAVTSSEIEQISKKSLCNLDAVVVIEQPDLEESDLDNFTSQFMFYESSHHTPQALSQPKDVAQLIATSCKSKVHKYKDGDSLASTQPVIRVRGQRNSLSGLSKSQRREYVNSLLHKLPLSSLQSRFRNHAIVITSPSIGFGYWTTPLLSSLIISFGILTPILMIAIKALLAISPTPKQPNSTLAQMPPSSLTEKKNK</sequence>
<feature type="compositionally biased region" description="Polar residues" evidence="1">
    <location>
        <begin position="216"/>
        <end position="229"/>
    </location>
</feature>
<evidence type="ECO:0000256" key="1">
    <source>
        <dbReference type="SAM" id="MobiDB-lite"/>
    </source>
</evidence>
<keyword evidence="2" id="KW-0812">Transmembrane</keyword>
<evidence type="ECO:0000256" key="3">
    <source>
        <dbReference type="SAM" id="SignalP"/>
    </source>
</evidence>
<protein>
    <recommendedName>
        <fullName evidence="6">Protein BIG1</fullName>
    </recommendedName>
</protein>
<evidence type="ECO:0000313" key="5">
    <source>
        <dbReference type="Proteomes" id="UP000310189"/>
    </source>
</evidence>
<dbReference type="EMBL" id="SPNW01000007">
    <property type="protein sequence ID" value="TIA92330.1"/>
    <property type="molecule type" value="Genomic_DNA"/>
</dbReference>
<dbReference type="AlphaFoldDB" id="A0A4T0FVE4"/>
<accession>A0A4T0FVE4</accession>
<gene>
    <name evidence="4" type="ORF">E3P99_00626</name>
</gene>
<proteinExistence type="predicted"/>
<keyword evidence="5" id="KW-1185">Reference proteome</keyword>
<keyword evidence="3" id="KW-0732">Signal</keyword>
<evidence type="ECO:0000256" key="2">
    <source>
        <dbReference type="SAM" id="Phobius"/>
    </source>
</evidence>
<feature type="chain" id="PRO_5020527667" description="Protein BIG1" evidence="3">
    <location>
        <begin position="20"/>
        <end position="235"/>
    </location>
</feature>
<feature type="transmembrane region" description="Helical" evidence="2">
    <location>
        <begin position="185"/>
        <end position="208"/>
    </location>
</feature>
<dbReference type="PROSITE" id="PS51257">
    <property type="entry name" value="PROKAR_LIPOPROTEIN"/>
    <property type="match status" value="1"/>
</dbReference>
<comment type="caution">
    <text evidence="4">The sequence shown here is derived from an EMBL/GenBank/DDBJ whole genome shotgun (WGS) entry which is preliminary data.</text>
</comment>
<keyword evidence="2" id="KW-0472">Membrane</keyword>
<evidence type="ECO:0000313" key="4">
    <source>
        <dbReference type="EMBL" id="TIA92330.1"/>
    </source>
</evidence>
<evidence type="ECO:0008006" key="6">
    <source>
        <dbReference type="Google" id="ProtNLM"/>
    </source>
</evidence>
<keyword evidence="2" id="KW-1133">Transmembrane helix</keyword>
<feature type="signal peptide" evidence="3">
    <location>
        <begin position="1"/>
        <end position="19"/>
    </location>
</feature>